<dbReference type="Gene3D" id="1.10.8.10">
    <property type="entry name" value="DNA helicase RuvA subunit, C-terminal domain"/>
    <property type="match status" value="1"/>
</dbReference>
<feature type="compositionally biased region" description="Basic and acidic residues" evidence="26">
    <location>
        <begin position="3643"/>
        <end position="3664"/>
    </location>
</feature>
<evidence type="ECO:0000256" key="16">
    <source>
        <dbReference type="ARBA" id="ARBA00023125"/>
    </source>
</evidence>
<dbReference type="FunFam" id="3.90.1750.10:FF:000003">
    <property type="entry name" value="E3 ubiquitin-protein ligase UPL1"/>
    <property type="match status" value="1"/>
</dbReference>
<evidence type="ECO:0000256" key="12">
    <source>
        <dbReference type="ARBA" id="ARBA00022782"/>
    </source>
</evidence>
<keyword evidence="14" id="KW-0007">Acetylation</keyword>
<dbReference type="InterPro" id="IPR000569">
    <property type="entry name" value="HECT_dom"/>
</dbReference>
<dbReference type="InterPro" id="IPR015940">
    <property type="entry name" value="UBA"/>
</dbReference>
<dbReference type="Gene3D" id="3.30.2410.10">
    <property type="entry name" value="Hect, E3 ligase catalytic domain"/>
    <property type="match status" value="1"/>
</dbReference>
<dbReference type="Ensembl" id="ENSORLT00000009129.3">
    <property type="protein sequence ID" value="ENSORLP00000009128.3"/>
    <property type="gene ID" value="ENSORLG00000007276.3"/>
</dbReference>
<feature type="domain" description="UBA" evidence="27">
    <location>
        <begin position="1306"/>
        <end position="1345"/>
    </location>
</feature>
<feature type="region of interest" description="Disordered" evidence="26">
    <location>
        <begin position="2664"/>
        <end position="2684"/>
    </location>
</feature>
<evidence type="ECO:0000256" key="14">
    <source>
        <dbReference type="ARBA" id="ARBA00022990"/>
    </source>
</evidence>
<evidence type="ECO:0000256" key="8">
    <source>
        <dbReference type="ARBA" id="ARBA00022490"/>
    </source>
</evidence>
<dbReference type="PROSITE" id="PS50030">
    <property type="entry name" value="UBA"/>
    <property type="match status" value="1"/>
</dbReference>
<evidence type="ECO:0000256" key="24">
    <source>
        <dbReference type="ARBA" id="ARBA00082105"/>
    </source>
</evidence>
<reference evidence="30 31" key="1">
    <citation type="journal article" date="2007" name="Nature">
        <title>The medaka draft genome and insights into vertebrate genome evolution.</title>
        <authorList>
            <person name="Kasahara M."/>
            <person name="Naruse K."/>
            <person name="Sasaki S."/>
            <person name="Nakatani Y."/>
            <person name="Qu W."/>
            <person name="Ahsan B."/>
            <person name="Yamada T."/>
            <person name="Nagayasu Y."/>
            <person name="Doi K."/>
            <person name="Kasai Y."/>
            <person name="Jindo T."/>
            <person name="Kobayashi D."/>
            <person name="Shimada A."/>
            <person name="Toyoda A."/>
            <person name="Kuroki Y."/>
            <person name="Fujiyama A."/>
            <person name="Sasaki T."/>
            <person name="Shimizu A."/>
            <person name="Asakawa S."/>
            <person name="Shimizu N."/>
            <person name="Hashimoto S."/>
            <person name="Yang J."/>
            <person name="Lee Y."/>
            <person name="Matsushima K."/>
            <person name="Sugano S."/>
            <person name="Sakaizumi M."/>
            <person name="Narita T."/>
            <person name="Ohishi K."/>
            <person name="Haga S."/>
            <person name="Ohta F."/>
            <person name="Nomoto H."/>
            <person name="Nogata K."/>
            <person name="Morishita T."/>
            <person name="Endo T."/>
            <person name="Shin-I T."/>
            <person name="Takeda H."/>
            <person name="Morishita S."/>
            <person name="Kohara Y."/>
        </authorList>
    </citation>
    <scope>NUCLEOTIDE SEQUENCE [LARGE SCALE GENOMIC DNA]</scope>
    <source>
        <strain evidence="30 31">Hd-rR</strain>
    </source>
</reference>
<dbReference type="GO" id="GO:0008270">
    <property type="term" value="F:zinc ion binding"/>
    <property type="evidence" value="ECO:0007669"/>
    <property type="project" value="InterPro"/>
</dbReference>
<dbReference type="SMART" id="SM00165">
    <property type="entry name" value="UBA"/>
    <property type="match status" value="1"/>
</dbReference>
<feature type="compositionally biased region" description="Low complexity" evidence="26">
    <location>
        <begin position="3088"/>
        <end position="3097"/>
    </location>
</feature>
<feature type="region of interest" description="Disordered" evidence="26">
    <location>
        <begin position="3406"/>
        <end position="3425"/>
    </location>
</feature>
<dbReference type="eggNOG" id="KOG0939">
    <property type="taxonomic scope" value="Eukaryota"/>
</dbReference>
<dbReference type="InterPro" id="IPR025527">
    <property type="entry name" value="HUWE1/Rev1_UBM"/>
</dbReference>
<dbReference type="FunFam" id="3.30.2160.10:FF:000007">
    <property type="entry name" value="E3 ubiquitin-protein ligase HUWE1 isoform X2"/>
    <property type="match status" value="1"/>
</dbReference>
<comment type="pathway">
    <text evidence="5">Protein modification; protein ubiquitination.</text>
</comment>
<dbReference type="EC" id="2.3.2.26" evidence="6"/>
<feature type="compositionally biased region" description="Acidic residues" evidence="26">
    <location>
        <begin position="2387"/>
        <end position="2443"/>
    </location>
</feature>
<dbReference type="GO" id="GO:0006511">
    <property type="term" value="P:ubiquitin-dependent protein catabolic process"/>
    <property type="evidence" value="ECO:0000318"/>
    <property type="project" value="GO_Central"/>
</dbReference>
<keyword evidence="12" id="KW-0221">Differentiation</keyword>
<dbReference type="InterPro" id="IPR004170">
    <property type="entry name" value="WWE_dom"/>
</dbReference>
<feature type="compositionally biased region" description="Polar residues" evidence="26">
    <location>
        <begin position="1709"/>
        <end position="1721"/>
    </location>
</feature>
<dbReference type="CDD" id="cd14288">
    <property type="entry name" value="UBA_HUWE1"/>
    <property type="match status" value="1"/>
</dbReference>
<dbReference type="GO" id="GO:0061630">
    <property type="term" value="F:ubiquitin protein ligase activity"/>
    <property type="evidence" value="ECO:0000318"/>
    <property type="project" value="GO_Central"/>
</dbReference>
<feature type="domain" description="HECT" evidence="28">
    <location>
        <begin position="3787"/>
        <end position="4123"/>
    </location>
</feature>
<feature type="region of interest" description="Disordered" evidence="26">
    <location>
        <begin position="2861"/>
        <end position="2884"/>
    </location>
</feature>
<evidence type="ECO:0000256" key="2">
    <source>
        <dbReference type="ARBA" id="ARBA00004123"/>
    </source>
</evidence>
<keyword evidence="11" id="KW-0227">DNA damage</keyword>
<dbReference type="InterPro" id="IPR018123">
    <property type="entry name" value="WWE-dom_subgr"/>
</dbReference>
<feature type="compositionally biased region" description="Polar residues" evidence="26">
    <location>
        <begin position="2264"/>
        <end position="2274"/>
    </location>
</feature>
<evidence type="ECO:0000256" key="4">
    <source>
        <dbReference type="ARBA" id="ARBA00004496"/>
    </source>
</evidence>
<dbReference type="SMART" id="SM00119">
    <property type="entry name" value="HECTc"/>
    <property type="match status" value="1"/>
</dbReference>
<dbReference type="Bgee" id="ENSORLG00000007276">
    <property type="expression patterns" value="Expressed in testis and 14 other cell types or tissues"/>
</dbReference>
<keyword evidence="9" id="KW-0597">Phosphoprotein</keyword>
<feature type="region of interest" description="Disordered" evidence="26">
    <location>
        <begin position="2747"/>
        <end position="2789"/>
    </location>
</feature>
<evidence type="ECO:0000256" key="17">
    <source>
        <dbReference type="ARBA" id="ARBA00023128"/>
    </source>
</evidence>
<dbReference type="InterPro" id="IPR037197">
    <property type="entry name" value="WWE_dom_sf"/>
</dbReference>
<feature type="region of interest" description="Disordered" evidence="26">
    <location>
        <begin position="1077"/>
        <end position="1096"/>
    </location>
</feature>
<feature type="region of interest" description="Disordered" evidence="26">
    <location>
        <begin position="2387"/>
        <end position="2453"/>
    </location>
</feature>
<evidence type="ECO:0000259" key="27">
    <source>
        <dbReference type="PROSITE" id="PS50030"/>
    </source>
</evidence>
<feature type="region of interest" description="Disordered" evidence="26">
    <location>
        <begin position="1673"/>
        <end position="1721"/>
    </location>
</feature>
<keyword evidence="18" id="KW-0234">DNA repair</keyword>
<evidence type="ECO:0000256" key="20">
    <source>
        <dbReference type="ARBA" id="ARBA00034494"/>
    </source>
</evidence>
<dbReference type="InterPro" id="IPR009060">
    <property type="entry name" value="UBA-like_sf"/>
</dbReference>
<dbReference type="Gene3D" id="3.30.2160.10">
    <property type="entry name" value="Hect, E3 ligase catalytic domain"/>
    <property type="match status" value="1"/>
</dbReference>
<evidence type="ECO:0000256" key="5">
    <source>
        <dbReference type="ARBA" id="ARBA00004906"/>
    </source>
</evidence>
<evidence type="ECO:0000313" key="30">
    <source>
        <dbReference type="Ensembl" id="ENSORLP00000009128.3"/>
    </source>
</evidence>
<dbReference type="STRING" id="8090.ENSORLP00000009128"/>
<dbReference type="InterPro" id="IPR041918">
    <property type="entry name" value="UBA_HUWE1"/>
</dbReference>
<dbReference type="Gene3D" id="6.10.250.1630">
    <property type="match status" value="1"/>
</dbReference>
<dbReference type="GO" id="GO:0006284">
    <property type="term" value="P:base-excision repair"/>
    <property type="evidence" value="ECO:0000318"/>
    <property type="project" value="GO_Central"/>
</dbReference>
<comment type="similarity">
    <text evidence="20">Belongs to the UPL family. TOM1/PTR1 subfamily.</text>
</comment>
<evidence type="ECO:0000256" key="13">
    <source>
        <dbReference type="ARBA" id="ARBA00022786"/>
    </source>
</evidence>
<feature type="compositionally biased region" description="Polar residues" evidence="26">
    <location>
        <begin position="738"/>
        <end position="752"/>
    </location>
</feature>
<dbReference type="InParanoid" id="H2LSR2"/>
<keyword evidence="13 25" id="KW-0833">Ubl conjugation pathway</keyword>
<dbReference type="GO" id="GO:0016567">
    <property type="term" value="P:protein ubiquitination"/>
    <property type="evidence" value="ECO:0007669"/>
    <property type="project" value="UniProtKB-UniPathway"/>
</dbReference>
<dbReference type="InterPro" id="IPR010314">
    <property type="entry name" value="E3_Ub_ligase_DUF913"/>
</dbReference>
<feature type="compositionally biased region" description="Basic and acidic residues" evidence="26">
    <location>
        <begin position="2014"/>
        <end position="2036"/>
    </location>
</feature>
<keyword evidence="31" id="KW-1185">Reference proteome</keyword>
<keyword evidence="10" id="KW-0808">Transferase</keyword>
<feature type="compositionally biased region" description="Acidic residues" evidence="26">
    <location>
        <begin position="725"/>
        <end position="734"/>
    </location>
</feature>
<dbReference type="GO" id="GO:0005737">
    <property type="term" value="C:cytoplasm"/>
    <property type="evidence" value="ECO:0000318"/>
    <property type="project" value="GO_Central"/>
</dbReference>
<evidence type="ECO:0000256" key="6">
    <source>
        <dbReference type="ARBA" id="ARBA00012485"/>
    </source>
</evidence>
<keyword evidence="15" id="KW-0090">Biological rhythms</keyword>
<dbReference type="Gene3D" id="3.30.720.50">
    <property type="match status" value="1"/>
</dbReference>
<dbReference type="InterPro" id="IPR016024">
    <property type="entry name" value="ARM-type_fold"/>
</dbReference>
<keyword evidence="17" id="KW-0496">Mitochondrion</keyword>
<dbReference type="SUPFAM" id="SSF56204">
    <property type="entry name" value="Hect, E3 ligase catalytic domain"/>
    <property type="match status" value="1"/>
</dbReference>
<dbReference type="CDD" id="cd00078">
    <property type="entry name" value="HECTc"/>
    <property type="match status" value="1"/>
</dbReference>
<dbReference type="FunFam" id="3.30.720.50:FF:000002">
    <property type="entry name" value="Putative e3 ubiquitin-protein ligase huwe1 isoform x2"/>
    <property type="match status" value="1"/>
</dbReference>
<feature type="compositionally biased region" description="Polar residues" evidence="26">
    <location>
        <begin position="979"/>
        <end position="995"/>
    </location>
</feature>
<feature type="region of interest" description="Disordered" evidence="26">
    <location>
        <begin position="1374"/>
        <end position="1405"/>
    </location>
</feature>
<evidence type="ECO:0000259" key="28">
    <source>
        <dbReference type="PROSITE" id="PS50237"/>
    </source>
</evidence>
<dbReference type="GO" id="GO:0005634">
    <property type="term" value="C:nucleus"/>
    <property type="evidence" value="ECO:0000318"/>
    <property type="project" value="GO_Central"/>
</dbReference>
<evidence type="ECO:0000256" key="26">
    <source>
        <dbReference type="SAM" id="MobiDB-lite"/>
    </source>
</evidence>
<dbReference type="Pfam" id="PF00632">
    <property type="entry name" value="HECT"/>
    <property type="match status" value="1"/>
</dbReference>
<feature type="active site" description="Glycyl thioester intermediate" evidence="25">
    <location>
        <position position="4090"/>
    </location>
</feature>
<evidence type="ECO:0000256" key="18">
    <source>
        <dbReference type="ARBA" id="ARBA00023204"/>
    </source>
</evidence>
<dbReference type="Proteomes" id="UP000001038">
    <property type="component" value="Chromosome 7"/>
</dbReference>
<feature type="region of interest" description="Disordered" evidence="26">
    <location>
        <begin position="3643"/>
        <end position="3681"/>
    </location>
</feature>
<dbReference type="SUPFAM" id="SSF117839">
    <property type="entry name" value="WWE domain"/>
    <property type="match status" value="1"/>
</dbReference>
<evidence type="ECO:0000259" key="29">
    <source>
        <dbReference type="PROSITE" id="PS50918"/>
    </source>
</evidence>
<proteinExistence type="inferred from homology"/>
<evidence type="ECO:0000256" key="10">
    <source>
        <dbReference type="ARBA" id="ARBA00022679"/>
    </source>
</evidence>
<dbReference type="GO" id="GO:0007030">
    <property type="term" value="P:Golgi organization"/>
    <property type="evidence" value="ECO:0000318"/>
    <property type="project" value="GO_Central"/>
</dbReference>
<evidence type="ECO:0000256" key="22">
    <source>
        <dbReference type="ARBA" id="ARBA00080066"/>
    </source>
</evidence>
<dbReference type="Gene3D" id="3.90.1750.10">
    <property type="entry name" value="Hect, E3 ligase catalytic domains"/>
    <property type="match status" value="1"/>
</dbReference>
<dbReference type="GO" id="GO:0061025">
    <property type="term" value="P:membrane fusion"/>
    <property type="evidence" value="ECO:0000318"/>
    <property type="project" value="GO_Central"/>
</dbReference>
<dbReference type="PANTHER" id="PTHR11254:SF67">
    <property type="entry name" value="E3 UBIQUITIN-PROTEIN LIGASE HUWE1"/>
    <property type="match status" value="1"/>
</dbReference>
<keyword evidence="19" id="KW-0539">Nucleus</keyword>
<gene>
    <name evidence="30" type="primary">HUWE1</name>
    <name evidence="30" type="synonym">huwe1</name>
</gene>
<feature type="compositionally biased region" description="Low complexity" evidence="26">
    <location>
        <begin position="1083"/>
        <end position="1096"/>
    </location>
</feature>
<comment type="catalytic activity">
    <reaction evidence="1">
        <text>S-ubiquitinyl-[E2 ubiquitin-conjugating enzyme]-L-cysteine + [acceptor protein]-L-lysine = [E2 ubiquitin-conjugating enzyme]-L-cysteine + N(6)-ubiquitinyl-[acceptor protein]-L-lysine.</text>
        <dbReference type="EC" id="2.3.2.26"/>
    </reaction>
</comment>
<dbReference type="GO" id="GO:0030154">
    <property type="term" value="P:cell differentiation"/>
    <property type="evidence" value="ECO:0007669"/>
    <property type="project" value="UniProtKB-KW"/>
</dbReference>
<dbReference type="PROSITE" id="PS50237">
    <property type="entry name" value="HECT"/>
    <property type="match status" value="1"/>
</dbReference>
<feature type="compositionally biased region" description="Basic and acidic residues" evidence="26">
    <location>
        <begin position="1379"/>
        <end position="1405"/>
    </location>
</feature>
<dbReference type="Pfam" id="PF14377">
    <property type="entry name" value="UBM"/>
    <property type="match status" value="3"/>
</dbReference>
<dbReference type="InterPro" id="IPR050409">
    <property type="entry name" value="E3_ubiq-protein_ligase"/>
</dbReference>
<evidence type="ECO:0000256" key="19">
    <source>
        <dbReference type="ARBA" id="ARBA00023242"/>
    </source>
</evidence>
<dbReference type="PROSITE" id="PS50918">
    <property type="entry name" value="WWE"/>
    <property type="match status" value="1"/>
</dbReference>
<organism evidence="30 31">
    <name type="scientific">Oryzias latipes</name>
    <name type="common">Japanese rice fish</name>
    <name type="synonym">Japanese killifish</name>
    <dbReference type="NCBI Taxonomy" id="8090"/>
    <lineage>
        <taxon>Eukaryota</taxon>
        <taxon>Metazoa</taxon>
        <taxon>Chordata</taxon>
        <taxon>Craniata</taxon>
        <taxon>Vertebrata</taxon>
        <taxon>Euteleostomi</taxon>
        <taxon>Actinopterygii</taxon>
        <taxon>Neopterygii</taxon>
        <taxon>Teleostei</taxon>
        <taxon>Neoteleostei</taxon>
        <taxon>Acanthomorphata</taxon>
        <taxon>Ovalentaria</taxon>
        <taxon>Atherinomorphae</taxon>
        <taxon>Beloniformes</taxon>
        <taxon>Adrianichthyidae</taxon>
        <taxon>Oryziinae</taxon>
        <taxon>Oryzias</taxon>
    </lineage>
</organism>
<dbReference type="FunFam" id="3.30.2410.10:FF:000004">
    <property type="entry name" value="E3 ubiquitin-protein ligase HUWE1, variant"/>
    <property type="match status" value="1"/>
</dbReference>
<evidence type="ECO:0000256" key="21">
    <source>
        <dbReference type="ARBA" id="ARBA00067583"/>
    </source>
</evidence>
<feature type="compositionally biased region" description="Basic and acidic residues" evidence="26">
    <location>
        <begin position="2674"/>
        <end position="2684"/>
    </location>
</feature>
<evidence type="ECO:0000256" key="15">
    <source>
        <dbReference type="ARBA" id="ARBA00023108"/>
    </source>
</evidence>
<dbReference type="PANTHER" id="PTHR11254">
    <property type="entry name" value="HECT DOMAIN UBIQUITIN-PROTEIN LIGASE"/>
    <property type="match status" value="1"/>
</dbReference>
<evidence type="ECO:0000256" key="7">
    <source>
        <dbReference type="ARBA" id="ARBA00022481"/>
    </source>
</evidence>
<reference evidence="30" key="3">
    <citation type="submission" date="2025-09" db="UniProtKB">
        <authorList>
            <consortium name="Ensembl"/>
        </authorList>
    </citation>
    <scope>IDENTIFICATION</scope>
    <source>
        <strain evidence="30">Hd-rR</strain>
    </source>
</reference>
<keyword evidence="7" id="KW-0488">Methylation</keyword>
<evidence type="ECO:0000256" key="1">
    <source>
        <dbReference type="ARBA" id="ARBA00000885"/>
    </source>
</evidence>
<dbReference type="InterPro" id="IPR035983">
    <property type="entry name" value="Hect_E3_ubiquitin_ligase"/>
</dbReference>
<feature type="region of interest" description="Disordered" evidence="26">
    <location>
        <begin position="711"/>
        <end position="753"/>
    </location>
</feature>
<dbReference type="Pfam" id="PF06012">
    <property type="entry name" value="DUF908"/>
    <property type="match status" value="1"/>
</dbReference>
<keyword evidence="8" id="KW-0963">Cytoplasm</keyword>
<feature type="region of interest" description="Disordered" evidence="26">
    <location>
        <begin position="3538"/>
        <end position="3592"/>
    </location>
</feature>
<dbReference type="HOGENOM" id="CLU_008212_0_0_1"/>
<dbReference type="SMART" id="SM00678">
    <property type="entry name" value="WWE"/>
    <property type="match status" value="1"/>
</dbReference>
<feature type="domain" description="WWE" evidence="29">
    <location>
        <begin position="1591"/>
        <end position="1670"/>
    </location>
</feature>
<feature type="compositionally biased region" description="Basic and acidic residues" evidence="26">
    <location>
        <begin position="1689"/>
        <end position="1708"/>
    </location>
</feature>
<name>H2LSR2_ORYLA</name>
<feature type="region of interest" description="Disordered" evidence="26">
    <location>
        <begin position="2241"/>
        <end position="2299"/>
    </location>
</feature>
<evidence type="ECO:0000256" key="25">
    <source>
        <dbReference type="PROSITE-ProRule" id="PRU00104"/>
    </source>
</evidence>
<dbReference type="UniPathway" id="UPA00143"/>
<dbReference type="GeneTree" id="ENSGT00940000156319"/>
<dbReference type="GO" id="GO:0003677">
    <property type="term" value="F:DNA binding"/>
    <property type="evidence" value="ECO:0007669"/>
    <property type="project" value="UniProtKB-KW"/>
</dbReference>
<evidence type="ECO:0000256" key="3">
    <source>
        <dbReference type="ARBA" id="ARBA00004173"/>
    </source>
</evidence>
<feature type="compositionally biased region" description="Pro residues" evidence="26">
    <location>
        <begin position="3665"/>
        <end position="3674"/>
    </location>
</feature>
<feature type="region of interest" description="Disordered" evidence="26">
    <location>
        <begin position="1997"/>
        <end position="2039"/>
    </location>
</feature>
<feature type="compositionally biased region" description="Basic and acidic residues" evidence="26">
    <location>
        <begin position="3406"/>
        <end position="3415"/>
    </location>
</feature>
<feature type="region of interest" description="Disordered" evidence="26">
    <location>
        <begin position="973"/>
        <end position="1034"/>
    </location>
</feature>
<protein>
    <recommendedName>
        <fullName evidence="21">E3 ubiquitin-protein ligase HUWE1</fullName>
        <ecNumber evidence="6">2.3.2.26</ecNumber>
    </recommendedName>
    <alternativeName>
        <fullName evidence="22">HECT, UBA and WWE domain-containing protein 1</fullName>
    </alternativeName>
    <alternativeName>
        <fullName evidence="24">HECT-type E3 ubiquitin transferase HUWE1</fullName>
    </alternativeName>
    <alternativeName>
        <fullName evidence="23">Upstream regulatory element-binding protein 1</fullName>
    </alternativeName>
</protein>
<evidence type="ECO:0000256" key="9">
    <source>
        <dbReference type="ARBA" id="ARBA00022553"/>
    </source>
</evidence>
<dbReference type="Pfam" id="PF06025">
    <property type="entry name" value="DUF913"/>
    <property type="match status" value="1"/>
</dbReference>
<dbReference type="FunFam" id="1.10.8.10:FF:000019">
    <property type="entry name" value="Putative e3 ubiquitin-protein ligase huwe1 isoform x2"/>
    <property type="match status" value="1"/>
</dbReference>
<evidence type="ECO:0000256" key="11">
    <source>
        <dbReference type="ARBA" id="ARBA00022763"/>
    </source>
</evidence>
<dbReference type="Pfam" id="PF02825">
    <property type="entry name" value="WWE"/>
    <property type="match status" value="1"/>
</dbReference>
<dbReference type="InterPro" id="IPR010309">
    <property type="entry name" value="E3_Ub_ligase_DUF908"/>
</dbReference>
<dbReference type="SUPFAM" id="SSF46934">
    <property type="entry name" value="UBA-like"/>
    <property type="match status" value="1"/>
</dbReference>
<evidence type="ECO:0000256" key="23">
    <source>
        <dbReference type="ARBA" id="ARBA00081858"/>
    </source>
</evidence>
<accession>H2LSR2</accession>
<dbReference type="GO" id="GO:0048511">
    <property type="term" value="P:rhythmic process"/>
    <property type="evidence" value="ECO:0007669"/>
    <property type="project" value="UniProtKB-KW"/>
</dbReference>
<sequence length="4123" mass="456877">MKVDRSKLKKTPTEAPADCRILIDKLKACSDDQLLVELQHIKTWNIGKCELYHWVDLLDRFDGILCDAGQTVENMSWLLVCDRPENGQLKALLLAVLNFTALLIEYSFSRHLYSSIEHLTNLLASCDMQVVLSVLNLLYVFSKRSNYITRLGSDKRTPLLARLQHLAESWGGKENGFGLAECCRDLPLQKYPPSATTLHFEFYAEPASEVKLDRKSSSNTLHYIHIEQLDKISESPSEIMESLTAMYNIPKDKQTLLFTHIRLAHGFSNHKKRLQAVQARLHAISILVYSNALQESANSILYNGLIEELVDVLQITDKQLVDIKAASLRTLTSIVHLERTPKLSNIIDCTGTASYHGFLPVLVRNCIQAMIDPVIEPYPHQFATALFSFLYHLASYDAGGEALVSCGMMEALLKVIKFLGDEQDQITFVTRAVRVVDLITNLDMAAFQSHSGLSIFICRLEHEVDLSRKECPFVIKPKIQRPSAAVESEDMDTDMDSIQCIPQRAALLKSMLNFLKKAIQDPAFSDGIRHVMDGSLPTSLKHIISNAEYYGPSLFLLATEVVTVFVFQEPSLLSSLQDNGLTDVMLHALLIKDVPATREVLGSLPNVFSALCLNARGLHSFVQCQPFERLFKVLLSPDYLPAMRRRRSSDPLGDTASNLGSAVDELMRHQPTLKTDATTAIIKLLEEICNLGRAPEYICQKPSIQKADGTVAVPPARSSHAAEEASSEDEEEEEALHTFSQQQGEPESNRQVVGTEERIPIPLMDYILNVMKFVESILSNNTTDDHCQEFVNQKGLLPLVSILGLPNLPIDFPTSAACQAVAGVCKSILTLSHEPKVLQEGLCQLDSILTSLEPLHRPIEMPGGSVLLRELACAGHVTDATLSARATPLLHALTAAHAYILMFVHTCRVGQSEIRAISVNQWGSQLGLSVLNKLSQLYCSLVWESTVLLSLCTPNSLPPGCEFGQADMQKLVPKEERPSGTTASGSRRTAETDSVSLDSSGGGLLEGMCLDGDSLAPMETDEPSASDQKTKSKLTPAMATRIKQIKPLLSASSRLGRALAELFGLLVKLCVGSPVRQRRSHHATSTGTTPTPAARATASALTKLLTKGLSWQPPPYTPTPRFRLTFFICSVGFTSPMLFDERKYPYHLMLQKFFCSGGHDALFETFNWALSMGGKVPVSEGLEHVDLPDGTGEFLDAWLMLVEKMVNPSTVLDSPHSLPAKMPGITPTTPQFSALRFLIVTQKAAFSCIRSLWNRKPLKVYGGRMAESMLAILCHILRGEPVIQERLAKEREGTDSTNATPHREPQVNQTQLTQLMDMGFSREHAMEALLNTSTMEQATEYLLTHPPPLLGGVVRDMTMSEEDQMMRAIAMSLGQEVNMEQRSDSPEEAARRREEEDRRARERAEEEEARCLERFMEAEPLDPQELHTFTDSMLPGCFHLLDELPDTVYRLCDLLMTAIKRSGPEYRDLILGQVVHQVWEAADVLIKAAEPLTTSDTKTVSEWAKQMATLPQASKLATRILLLTLLFEELKLLGARVVESSGILDLLIKLLEVVQPCLQAAKEHKDIQTPKWITPVLLIIDFYEKMAVSSKRREQMNKYLQPNGNNWRWFDDRSGRWCSYSASNNSTIDSAWRAGESSVRFTAGRRRYTVLFNTMVQVNEETGNRRPVMLTVQRVPRISKPPKTGNVPDSERSEGDKMEIKSKEDSSQLKETTSGPSSTVESVWSQGTDIVVKGLTDDMITVLIRACVSMISVPVDPDTLHATLRLCLRLTRNHHYAMMFAELKSTRMILGLTQGSGFNGFTPLVTLLFRHIIEDPATLRHTMEKVVRSAVTSGAGSTTSGVVSGSLGSREINYILRVLGPAACRNPECFIETASNCIRIALPAPRGAGTTSDDEFENLRIKGPNAVQLVKTTPLKLSPLPSIPDTIKDVIYDMLNALAAYHAPEEPVPGGQDLCQILQDVGDDVYQQYRLTRQGSDFDSQSAFHINAQVFAADGGVAESSQSAMPQGEASTPEEMREEKKEQEGDKSTSSEESKAAKVKASKPLMPVSTILRLLAELVRSYVGIATLITSYCYTAGQSELIKEDCSVLAFVLDHLLPHTQNSEDKDTPALARLFLASLAAAGTGTDAQVALVNEVKAALSRALAMPEGAEKHARLQAVMCIISTIMESCPSTSSFYSTATAKTQHNGMNNIIRLFLKKGLVNDLARVPHSLDLSSPNMANTVNAALKPLETLSRIVNQPSSLFGGKAGSSKTKTEHDTVGTARDSSSNTQDQGESGETEPVDGSHRVQGTDGDLMDGEAEGDTVVIAGQPEVLSTQAMQVENELVDLIDELLERDPNTVNSTIIVGTSGEDESQEDVLMDEAPSNISQTSTLQANREDSMNILEPEDEEHTQEEDSSGSNDDEDSQDEEEEEEEEEEEDQDDEEGDEDDDEGSEMELDEDFPDINTAPHIRFERFDRDDDLIIEFDNMFSNNSDIPPSPGNIPSSHPLMVRHADHSSLTLGVAGTSSRLAQGLGRSQRTLRQLTANSGHTIHVHYPHNRQPNPPLILQRLLGPSAAADILQLSSSLPLQSRGRARLLVGNEDVHIIARSDDELLDDFFHEQSSSGGQAGTLSSIPTALTRWTDECKVLDAESMHDCVAVVKVPILQHLESLRDEELEERREKRRRQLAEEEESKQNDRRASGAEQAREQTLQYFLIESYASMILLIVCPLYNYGYEAIEPTVVNLGYANKTELNFYLIFFRSTSVSSPGETMPRSDSAESQSQVIQEEPLPSTSNDEEDPLAGISLPEGVDPSFLAALPEDIRREVLQNQLGIRPPSRPPVATNLPTSTAPVLGGPGVTEVSPEFLAALPPAIQEEVLAQQRAEQQRRELAQQPPQGDTPLDPVTFIQTLPSELRRSVLEDMEDSVLAVMPPDIAAEAAALRREQEARQRQLMHDRFFSHSSSSALSAILRSPAFTSRLGSNRGVQYTRLAVQRGGTFQMGGGTNHRPTSSTVDSLLRLRGRLLLDHEALSCLLVLLFVDEPKLNTSRLHRVLRNLCYHSQTRGWVIRSLLSILQRSSESEVCVETSRLEDSRGKRSTQAGCGGKGSTSSSLSSSSSSSLELLNRVESRSSSQLSWLSVSMDAALGCRTNIFQIQRVSGRKHADRHSAGGSTVHIHPQAAPVVCRHVLDTLIQLAKVFPSHFTQQRSSSLGISTDFWDLLVKLDNMNVSRKGKASMKSVPLGGSAEAEGAQFSLETSPLGQLMNMLSHPVIRRSSLLTEKLLRLLSLISIALPDNKATEVPAGHPTPQAVNSNTANSGATAAAQGTAPLASVHITFLICFFFLQFCSYSFFFLVPLSKVLTSHSCSEEGLEDAANILLQLSRGDSPTRDTVLRLLLSGARHLGYTLCKQIGTLLAELREYNLEQQRRAHADSHSPDAPPDDASISAKLKGKMTSRFDGSESVVIVAAQKRTLGGRELQLPCMSSLTSKTSTQKFFLRVLQVIIQLREDTRRANKKAKQTGRLGSTSLGSASSIQAAVRQLEAEADAIIQMVREGQRARRLQQTPSSSVSSAAVARDDSPMDVDQPSPIEQDSAPLDEEGNSQTEAEERLPDLPLLSEQLLLDELWDMLGECLKELEESHDQHAVLVLQPAVEAFFLVHATERESKPPVRDTRESQLSHIKDEPPPLSPAPLTPATPSSLDPFFSREPSSMHISSNLPPDTQKFLRFAETHRTVLNQILRQSTTHLADGPFAVLVDYIRILDFDVKRKYFRQELERLDEGLRKEDMAVHVRRDHVFEDSYRELHRKSPEDMKNRLYIVFEGEEGQDAGGLLREWYMIISREMFNPMYALFRTSPGDRVTYTINPSSHCNPNHLSYFKFVGRVVAKAVYDNRLLECYFTRSFYKHILGKSVRYTDMESEDYPFFQGLVYLLENDVSTLGYELTFSTEVQEFGVCEVRDLKPNGANILVTEENKKEYVHLVCQMKMTGAIRKQLAAFLEGFYEIIPKRLISIFTEQELELLISGLPTIDIDDLKANTEYHKYQSSSIQIQWFWRALRSFDQADRAKFLQFVTGTSKVPLQGFAALEGMNGIQKFQIHRDDRSTDRLPSAHTCFNQLDLPAYESYEKLRHMLLLAIQECSEGFGLA</sequence>
<feature type="region of interest" description="Disordered" evidence="26">
    <location>
        <begin position="3066"/>
        <end position="3097"/>
    </location>
</feature>
<evidence type="ECO:0000313" key="31">
    <source>
        <dbReference type="Proteomes" id="UP000001038"/>
    </source>
</evidence>
<keyword evidence="16" id="KW-0238">DNA-binding</keyword>
<reference evidence="30" key="2">
    <citation type="submission" date="2025-08" db="UniProtKB">
        <authorList>
            <consortium name="Ensembl"/>
        </authorList>
    </citation>
    <scope>IDENTIFICATION</scope>
    <source>
        <strain evidence="30">Hd-rR</strain>
    </source>
</reference>
<dbReference type="GO" id="GO:0000139">
    <property type="term" value="C:Golgi membrane"/>
    <property type="evidence" value="ECO:0000318"/>
    <property type="project" value="GO_Central"/>
</dbReference>
<comment type="subcellular location">
    <subcellularLocation>
        <location evidence="4">Cytoplasm</location>
    </subcellularLocation>
    <subcellularLocation>
        <location evidence="3">Mitochondrion</location>
    </subcellularLocation>
    <subcellularLocation>
        <location evidence="2">Nucleus</location>
    </subcellularLocation>
</comment>
<feature type="region of interest" description="Disordered" evidence="26">
    <location>
        <begin position="2813"/>
        <end position="2834"/>
    </location>
</feature>
<dbReference type="SUPFAM" id="SSF48371">
    <property type="entry name" value="ARM repeat"/>
    <property type="match status" value="1"/>
</dbReference>
<dbReference type="Pfam" id="PF22562">
    <property type="entry name" value="UBA_7"/>
    <property type="match status" value="1"/>
</dbReference>
<dbReference type="GO" id="GO:0005739">
    <property type="term" value="C:mitochondrion"/>
    <property type="evidence" value="ECO:0007669"/>
    <property type="project" value="UniProtKB-SubCell"/>
</dbReference>